<feature type="compositionally biased region" description="Polar residues" evidence="1">
    <location>
        <begin position="487"/>
        <end position="503"/>
    </location>
</feature>
<feature type="region of interest" description="Disordered" evidence="1">
    <location>
        <begin position="243"/>
        <end position="263"/>
    </location>
</feature>
<feature type="compositionally biased region" description="Polar residues" evidence="1">
    <location>
        <begin position="879"/>
        <end position="889"/>
    </location>
</feature>
<feature type="compositionally biased region" description="Low complexity" evidence="1">
    <location>
        <begin position="890"/>
        <end position="911"/>
    </location>
</feature>
<accession>A0AAF0DL05</accession>
<feature type="compositionally biased region" description="Polar residues" evidence="1">
    <location>
        <begin position="690"/>
        <end position="717"/>
    </location>
</feature>
<feature type="compositionally biased region" description="Polar residues" evidence="1">
    <location>
        <begin position="924"/>
        <end position="943"/>
    </location>
</feature>
<evidence type="ECO:0000313" key="3">
    <source>
        <dbReference type="Proteomes" id="UP001219355"/>
    </source>
</evidence>
<feature type="compositionally biased region" description="Low complexity" evidence="1">
    <location>
        <begin position="18"/>
        <end position="39"/>
    </location>
</feature>
<organism evidence="2 3">
    <name type="scientific">Emydomyces testavorans</name>
    <dbReference type="NCBI Taxonomy" id="2070801"/>
    <lineage>
        <taxon>Eukaryota</taxon>
        <taxon>Fungi</taxon>
        <taxon>Dikarya</taxon>
        <taxon>Ascomycota</taxon>
        <taxon>Pezizomycotina</taxon>
        <taxon>Eurotiomycetes</taxon>
        <taxon>Eurotiomycetidae</taxon>
        <taxon>Onygenales</taxon>
        <taxon>Nannizziopsiaceae</taxon>
        <taxon>Emydomyces</taxon>
    </lineage>
</organism>
<sequence length="1040" mass="113582">MPPSTVFSYLRRDHRRLSPSSATTSPSTSSPPQLPVTLPKTKLTDSIFEASPWTESKEESRLDNAPELLKVPDIEPVQNVSSPRPAIGGSRPQSSSGEGLGPLSSLTGVQRCDQHDSGQHRGISSWKRGFGGQKPSAVPGASTGGIGKGKASDTLGGTPFVPIKELKSESSSFRRESGYDSALEPPSSRGGKMRFHLLNPMALLARRRSTQFNTRAEDINVGKLTLPALPDDYDPRIRGNLFHDFSVPRPRPNPVSSTTQPGYSGDASFQTEEAYFSDSYAQASCKNRQFGHQPIFKENFDDGSAKETHQELAPQPEGTCHSLPVFARHLPSALPARPEYEQREAVPIPLPATAHEEAFTSLRSKPPTIRDSSSQAPSGLPKHLTSSASRFSFDLAGGDSASQERLLEEKHKEKEAARKAKEQSIIAADDFEFEEFDYDAMIDDDGLEEKIPGVNADAEEYEDEGGIPNTLHPLRLLPVTTSFLQSSTNSQGVASSQSPQPQETFPMAGNTMLVPNICMTSEPTTLPPLVTEAEQPFLAPVQQAPQMANRPTLSHAMDHDDDLYYDDGMFDDLPEDMQDGDFDESIFDDEASHLYEQKNKGNNGLSPILEKRTVTEHVKDLRGSELPAEDAKEGSETRAPRQLYDLKADGRRESVQELTHGNIQAYQDALAQAANEAALKGRFQRRFSGSEESNGHDATSGTDDSHPNLTAGQSRHTSQNVDIMAIDEAFDDFKFYDVDDIDDDPIIAAANAEVLENDDEGFYGQEFGFYAHSHPHCDNERVFGGYFGTKGMERVKRSHSGRANFREPSLTPITERSEWSTRNSIVSLAPHPGSHSNPSNPSISSPPLSQLVDMGNFDDDISFGALMKLRRGAFGGSNGSLHSNAPSHTGQSPQSPSIPPGSSNFGSFSSFQNVLSDQKRVGGVTNSPGGLSSPPWSDNSFSYQGDVESPASRFGLWSDAPLRIRSSERPHSMNMESLPANKARSPDVIRRHVRSNSATESISYVKETDESGANCWVLERRKTGDDGEFVEREVMSSGHI</sequence>
<feature type="region of interest" description="Disordered" evidence="1">
    <location>
        <begin position="487"/>
        <end position="508"/>
    </location>
</feature>
<feature type="compositionally biased region" description="Low complexity" evidence="1">
    <location>
        <begin position="830"/>
        <end position="847"/>
    </location>
</feature>
<feature type="region of interest" description="Disordered" evidence="1">
    <location>
        <begin position="1"/>
        <end position="193"/>
    </location>
</feature>
<proteinExistence type="predicted"/>
<dbReference type="Proteomes" id="UP001219355">
    <property type="component" value="Chromosome 4"/>
</dbReference>
<feature type="region of interest" description="Disordered" evidence="1">
    <location>
        <begin position="361"/>
        <end position="385"/>
    </location>
</feature>
<feature type="compositionally biased region" description="Low complexity" evidence="1">
    <location>
        <begin position="94"/>
        <end position="106"/>
    </location>
</feature>
<protein>
    <recommendedName>
        <fullName evidence="4">AGC-kinase C-terminal domain-containing protein</fullName>
    </recommendedName>
</protein>
<feature type="region of interest" description="Disordered" evidence="1">
    <location>
        <begin position="796"/>
        <end position="851"/>
    </location>
</feature>
<reference evidence="2" key="1">
    <citation type="submission" date="2023-03" db="EMBL/GenBank/DDBJ databases">
        <title>Emydomyces testavorans Genome Sequence.</title>
        <authorList>
            <person name="Hoyer L."/>
        </authorList>
    </citation>
    <scope>NUCLEOTIDE SEQUENCE</scope>
    <source>
        <strain evidence="2">16-2883</strain>
    </source>
</reference>
<feature type="region of interest" description="Disordered" evidence="1">
    <location>
        <begin position="877"/>
        <end position="944"/>
    </location>
</feature>
<gene>
    <name evidence="2" type="ORF">PRK78_006222</name>
</gene>
<evidence type="ECO:0000313" key="2">
    <source>
        <dbReference type="EMBL" id="WEW60735.1"/>
    </source>
</evidence>
<evidence type="ECO:0000256" key="1">
    <source>
        <dbReference type="SAM" id="MobiDB-lite"/>
    </source>
</evidence>
<feature type="compositionally biased region" description="Basic and acidic residues" evidence="1">
    <location>
        <begin position="164"/>
        <end position="178"/>
    </location>
</feature>
<feature type="region of interest" description="Disordered" evidence="1">
    <location>
        <begin position="619"/>
        <end position="645"/>
    </location>
</feature>
<feature type="compositionally biased region" description="Basic and acidic residues" evidence="1">
    <location>
        <begin position="55"/>
        <end position="64"/>
    </location>
</feature>
<evidence type="ECO:0008006" key="4">
    <source>
        <dbReference type="Google" id="ProtNLM"/>
    </source>
</evidence>
<dbReference type="AlphaFoldDB" id="A0AAF0DL05"/>
<feature type="region of interest" description="Disordered" evidence="1">
    <location>
        <begin position="687"/>
        <end position="717"/>
    </location>
</feature>
<dbReference type="EMBL" id="CP120630">
    <property type="protein sequence ID" value="WEW60735.1"/>
    <property type="molecule type" value="Genomic_DNA"/>
</dbReference>
<keyword evidence="3" id="KW-1185">Reference proteome</keyword>
<name>A0AAF0DL05_9EURO</name>